<accession>A0ABQ6MJU8</accession>
<dbReference type="EMBL" id="BRYB01001528">
    <property type="protein sequence ID" value="GMI27795.1"/>
    <property type="molecule type" value="Genomic_DNA"/>
</dbReference>
<proteinExistence type="predicted"/>
<gene>
    <name evidence="1" type="ORF">TeGR_g11023</name>
</gene>
<evidence type="ECO:0000313" key="1">
    <source>
        <dbReference type="EMBL" id="GMI27795.1"/>
    </source>
</evidence>
<keyword evidence="2" id="KW-1185">Reference proteome</keyword>
<dbReference type="Proteomes" id="UP001165060">
    <property type="component" value="Unassembled WGS sequence"/>
</dbReference>
<evidence type="ECO:0000313" key="2">
    <source>
        <dbReference type="Proteomes" id="UP001165060"/>
    </source>
</evidence>
<sequence length="313" mass="34279">MRLLSETSGYDVSSRWVEKGANRYARPDAREGVTSLLDVALMKWKRSVHPAAAEAYPGERFFPVDLAAVADLGVAVAICDDERSRLSFMGLVRNFLNACPPRLCCSAREARLSGELFWALSVMGCCGGELAGPSGGLWRAALSSAEPPGRDVLVKLYEARVLGLAQGLEPEALPVGDARAKVGEAVHGHKEEVLAVRLQRRSSPFLDCISESLSRLGIEHHRNAPFADTDDLELFCLDVAIPSLAVAVEFAHTSDFLVDASNKGKRGRESGPVMARRRLAEASGWHVLVVSYKEFNRLYDTDGFDDFFRRTLN</sequence>
<comment type="caution">
    <text evidence="1">The sequence shown here is derived from an EMBL/GenBank/DDBJ whole genome shotgun (WGS) entry which is preliminary data.</text>
</comment>
<name>A0ABQ6MJU8_9STRA</name>
<reference evidence="1 2" key="1">
    <citation type="journal article" date="2023" name="Commun. Biol.">
        <title>Genome analysis of Parmales, the sister group of diatoms, reveals the evolutionary specialization of diatoms from phago-mixotrophs to photoautotrophs.</title>
        <authorList>
            <person name="Ban H."/>
            <person name="Sato S."/>
            <person name="Yoshikawa S."/>
            <person name="Yamada K."/>
            <person name="Nakamura Y."/>
            <person name="Ichinomiya M."/>
            <person name="Sato N."/>
            <person name="Blanc-Mathieu R."/>
            <person name="Endo H."/>
            <person name="Kuwata A."/>
            <person name="Ogata H."/>
        </authorList>
    </citation>
    <scope>NUCLEOTIDE SEQUENCE [LARGE SCALE GENOMIC DNA]</scope>
</reference>
<protein>
    <submittedName>
        <fullName evidence="1">Uncharacterized protein</fullName>
    </submittedName>
</protein>
<organism evidence="1 2">
    <name type="scientific">Tetraparma gracilis</name>
    <dbReference type="NCBI Taxonomy" id="2962635"/>
    <lineage>
        <taxon>Eukaryota</taxon>
        <taxon>Sar</taxon>
        <taxon>Stramenopiles</taxon>
        <taxon>Ochrophyta</taxon>
        <taxon>Bolidophyceae</taxon>
        <taxon>Parmales</taxon>
        <taxon>Triparmaceae</taxon>
        <taxon>Tetraparma</taxon>
    </lineage>
</organism>